<proteinExistence type="predicted"/>
<dbReference type="OrthoDB" id="5084700at2759"/>
<feature type="compositionally biased region" description="Polar residues" evidence="1">
    <location>
        <begin position="444"/>
        <end position="454"/>
    </location>
</feature>
<organism evidence="2 3">
    <name type="scientific">Dactylonectria macrodidyma</name>
    <dbReference type="NCBI Taxonomy" id="307937"/>
    <lineage>
        <taxon>Eukaryota</taxon>
        <taxon>Fungi</taxon>
        <taxon>Dikarya</taxon>
        <taxon>Ascomycota</taxon>
        <taxon>Pezizomycotina</taxon>
        <taxon>Sordariomycetes</taxon>
        <taxon>Hypocreomycetidae</taxon>
        <taxon>Hypocreales</taxon>
        <taxon>Nectriaceae</taxon>
        <taxon>Dactylonectria</taxon>
    </lineage>
</organism>
<feature type="compositionally biased region" description="Polar residues" evidence="1">
    <location>
        <begin position="69"/>
        <end position="78"/>
    </location>
</feature>
<feature type="region of interest" description="Disordered" evidence="1">
    <location>
        <begin position="69"/>
        <end position="108"/>
    </location>
</feature>
<feature type="region of interest" description="Disordered" evidence="1">
    <location>
        <begin position="408"/>
        <end position="478"/>
    </location>
</feature>
<feature type="compositionally biased region" description="Polar residues" evidence="1">
    <location>
        <begin position="418"/>
        <end position="435"/>
    </location>
</feature>
<feature type="region of interest" description="Disordered" evidence="1">
    <location>
        <begin position="250"/>
        <end position="269"/>
    </location>
</feature>
<feature type="region of interest" description="Disordered" evidence="1">
    <location>
        <begin position="278"/>
        <end position="360"/>
    </location>
</feature>
<evidence type="ECO:0000256" key="1">
    <source>
        <dbReference type="SAM" id="MobiDB-lite"/>
    </source>
</evidence>
<evidence type="ECO:0000313" key="3">
    <source>
        <dbReference type="Proteomes" id="UP000738349"/>
    </source>
</evidence>
<feature type="region of interest" description="Disordered" evidence="1">
    <location>
        <begin position="1"/>
        <end position="23"/>
    </location>
</feature>
<dbReference type="Proteomes" id="UP000738349">
    <property type="component" value="Unassembled WGS sequence"/>
</dbReference>
<accession>A0A9P9II02</accession>
<evidence type="ECO:0000313" key="2">
    <source>
        <dbReference type="EMBL" id="KAH7121321.1"/>
    </source>
</evidence>
<dbReference type="EMBL" id="JAGMUV010000024">
    <property type="protein sequence ID" value="KAH7121321.1"/>
    <property type="molecule type" value="Genomic_DNA"/>
</dbReference>
<reference evidence="2" key="1">
    <citation type="journal article" date="2021" name="Nat. Commun.">
        <title>Genetic determinants of endophytism in the Arabidopsis root mycobiome.</title>
        <authorList>
            <person name="Mesny F."/>
            <person name="Miyauchi S."/>
            <person name="Thiergart T."/>
            <person name="Pickel B."/>
            <person name="Atanasova L."/>
            <person name="Karlsson M."/>
            <person name="Huettel B."/>
            <person name="Barry K.W."/>
            <person name="Haridas S."/>
            <person name="Chen C."/>
            <person name="Bauer D."/>
            <person name="Andreopoulos W."/>
            <person name="Pangilinan J."/>
            <person name="LaButti K."/>
            <person name="Riley R."/>
            <person name="Lipzen A."/>
            <person name="Clum A."/>
            <person name="Drula E."/>
            <person name="Henrissat B."/>
            <person name="Kohler A."/>
            <person name="Grigoriev I.V."/>
            <person name="Martin F.M."/>
            <person name="Hacquard S."/>
        </authorList>
    </citation>
    <scope>NUCLEOTIDE SEQUENCE</scope>
    <source>
        <strain evidence="2">MPI-CAGE-AT-0147</strain>
    </source>
</reference>
<comment type="caution">
    <text evidence="2">The sequence shown here is derived from an EMBL/GenBank/DDBJ whole genome shotgun (WGS) entry which is preliminary data.</text>
</comment>
<feature type="compositionally biased region" description="Low complexity" evidence="1">
    <location>
        <begin position="332"/>
        <end position="341"/>
    </location>
</feature>
<keyword evidence="3" id="KW-1185">Reference proteome</keyword>
<feature type="compositionally biased region" description="Basic and acidic residues" evidence="1">
    <location>
        <begin position="455"/>
        <end position="466"/>
    </location>
</feature>
<name>A0A9P9II02_9HYPO</name>
<protein>
    <submittedName>
        <fullName evidence="2">Uncharacterized protein</fullName>
    </submittedName>
</protein>
<sequence length="721" mass="78418">MEDKVSSLAPWKDQRHEVPRLRPAGSTFAQLLSRFEAFDAQPLTTQCLGSIAASKSTSRVSLNHLRSGKSITGCANESSNRDGSGRNKSSSDSGCISPGQVTPRGEPLPQLHRSQTLEAKSSTTSLNPCELGARHKSVAERRRVFEVHGGDNGVAMISPSIATSFPAKTAQLITLQTMRTRLSDQGQLVNMTQSPPPCLSASPIQKQQTTTSQPRYAFQYQTPSPTKNLPSPRFRTPARDLAFVTKSISKFHQDHPRRPPNHGSSDASSNITYSVSIARPQDTPQGPHNTVLAARGRPTTSSSPNHQDTEEKLPSARTARHQTWMENAQKMASSLSLSASTSDRESAPQPTIRKHPKQSSLGSISLAKPIVAEVGLTIGPLVSRSKISNLRQKFDLPKSATMSSLPFVSRKRRETAPVKTSIQDPTTRLQKSATTAGLGVMSGSEHTSYDIQKQGNRELRKSESKLGRWNSRNSGSPLTDKIGLFESLGKQSHNSKGVLNTPKMAPKIPREETSRKEHTHGVRRTFRRISASCKRSSSEWSTTSPQDPFLSNYRSSDVNNSALRDTELQLLPGSVGSRSEQAFSNQADSSVGECAMPCRSLVCPGLNIDGEGGLYHPLAGHSSLVKTPCSSFRYRLSPSALATRHILTRGFTANNAPQPGPHSRARRVISWSSSSIVSRSYCALEQPRPVRANELRRLASLCKDKVVRRISSGYGEQVGGG</sequence>
<dbReference type="AlphaFoldDB" id="A0A9P9II02"/>
<gene>
    <name evidence="2" type="ORF">EDB81DRAFT_227564</name>
</gene>